<evidence type="ECO:0000313" key="1">
    <source>
        <dbReference type="EMBL" id="ORZ09609.1"/>
    </source>
</evidence>
<evidence type="ECO:0000313" key="2">
    <source>
        <dbReference type="Proteomes" id="UP000193560"/>
    </source>
</evidence>
<organism evidence="1 2">
    <name type="scientific">Absidia repens</name>
    <dbReference type="NCBI Taxonomy" id="90262"/>
    <lineage>
        <taxon>Eukaryota</taxon>
        <taxon>Fungi</taxon>
        <taxon>Fungi incertae sedis</taxon>
        <taxon>Mucoromycota</taxon>
        <taxon>Mucoromycotina</taxon>
        <taxon>Mucoromycetes</taxon>
        <taxon>Mucorales</taxon>
        <taxon>Cunninghamellaceae</taxon>
        <taxon>Absidia</taxon>
    </lineage>
</organism>
<keyword evidence="2" id="KW-1185">Reference proteome</keyword>
<sequence>MANLLLESCYRPLTVCSYIWIMVTLFRNLNKQWIDRIGIKRKKKKLTTLATTWIDRKVCAWWLLLSHALWQLMGSPQTSNGLTTIAI</sequence>
<protein>
    <submittedName>
        <fullName evidence="1">Uncharacterized protein</fullName>
    </submittedName>
</protein>
<accession>A0A1X2I5C9</accession>
<dbReference type="Proteomes" id="UP000193560">
    <property type="component" value="Unassembled WGS sequence"/>
</dbReference>
<name>A0A1X2I5C9_9FUNG</name>
<dbReference type="AlphaFoldDB" id="A0A1X2I5C9"/>
<comment type="caution">
    <text evidence="1">The sequence shown here is derived from an EMBL/GenBank/DDBJ whole genome shotgun (WGS) entry which is preliminary data.</text>
</comment>
<dbReference type="EMBL" id="MCGE01000027">
    <property type="protein sequence ID" value="ORZ09609.1"/>
    <property type="molecule type" value="Genomic_DNA"/>
</dbReference>
<gene>
    <name evidence="1" type="ORF">BCR42DRAFT_423759</name>
</gene>
<proteinExistence type="predicted"/>
<reference evidence="1 2" key="1">
    <citation type="submission" date="2016-07" db="EMBL/GenBank/DDBJ databases">
        <title>Pervasive Adenine N6-methylation of Active Genes in Fungi.</title>
        <authorList>
            <consortium name="DOE Joint Genome Institute"/>
            <person name="Mondo S.J."/>
            <person name="Dannebaum R.O."/>
            <person name="Kuo R.C."/>
            <person name="Labutti K."/>
            <person name="Haridas S."/>
            <person name="Kuo A."/>
            <person name="Salamov A."/>
            <person name="Ahrendt S.R."/>
            <person name="Lipzen A."/>
            <person name="Sullivan W."/>
            <person name="Andreopoulos W.B."/>
            <person name="Clum A."/>
            <person name="Lindquist E."/>
            <person name="Daum C."/>
            <person name="Ramamoorthy G.K."/>
            <person name="Gryganskyi A."/>
            <person name="Culley D."/>
            <person name="Magnuson J.K."/>
            <person name="James T.Y."/>
            <person name="O'Malley M.A."/>
            <person name="Stajich J.E."/>
            <person name="Spatafora J.W."/>
            <person name="Visel A."/>
            <person name="Grigoriev I.V."/>
        </authorList>
    </citation>
    <scope>NUCLEOTIDE SEQUENCE [LARGE SCALE GENOMIC DNA]</scope>
    <source>
        <strain evidence="1 2">NRRL 1336</strain>
    </source>
</reference>